<dbReference type="InterPro" id="IPR036412">
    <property type="entry name" value="HAD-like_sf"/>
</dbReference>
<keyword evidence="2" id="KW-0378">Hydrolase</keyword>
<dbReference type="Gene3D" id="3.30.1240.10">
    <property type="match status" value="1"/>
</dbReference>
<evidence type="ECO:0000313" key="3">
    <source>
        <dbReference type="Proteomes" id="UP000243706"/>
    </source>
</evidence>
<dbReference type="Proteomes" id="UP000243706">
    <property type="component" value="Chromosome 1"/>
</dbReference>
<dbReference type="InterPro" id="IPR006379">
    <property type="entry name" value="HAD-SF_hydro_IIB"/>
</dbReference>
<dbReference type="GO" id="GO:0005829">
    <property type="term" value="C:cytosol"/>
    <property type="evidence" value="ECO:0007669"/>
    <property type="project" value="TreeGrafter"/>
</dbReference>
<dbReference type="NCBIfam" id="TIGR00099">
    <property type="entry name" value="Cof-subfamily"/>
    <property type="match status" value="1"/>
</dbReference>
<keyword evidence="4" id="KW-1185">Reference proteome</keyword>
<evidence type="ECO:0000313" key="2">
    <source>
        <dbReference type="EMBL" id="SNW02845.1"/>
    </source>
</evidence>
<dbReference type="EMBL" id="LT906464">
    <property type="protein sequence ID" value="SNW02845.1"/>
    <property type="molecule type" value="Genomic_DNA"/>
</dbReference>
<organism evidence="2 3">
    <name type="scientific">Staphylococcus muscae</name>
    <dbReference type="NCBI Taxonomy" id="1294"/>
    <lineage>
        <taxon>Bacteria</taxon>
        <taxon>Bacillati</taxon>
        <taxon>Bacillota</taxon>
        <taxon>Bacilli</taxon>
        <taxon>Bacillales</taxon>
        <taxon>Staphylococcaceae</taxon>
        <taxon>Staphylococcus</taxon>
    </lineage>
</organism>
<dbReference type="GO" id="GO:0016791">
    <property type="term" value="F:phosphatase activity"/>
    <property type="evidence" value="ECO:0007669"/>
    <property type="project" value="TreeGrafter"/>
</dbReference>
<reference evidence="1" key="4">
    <citation type="submission" date="2024-05" db="EMBL/GenBank/DDBJ databases">
        <authorList>
            <person name="Sun Q."/>
            <person name="Sedlacek I."/>
        </authorList>
    </citation>
    <scope>NUCLEOTIDE SEQUENCE</scope>
    <source>
        <strain evidence="1">CCM 4175</strain>
    </source>
</reference>
<reference evidence="4" key="3">
    <citation type="journal article" date="2019" name="Int. J. Syst. Evol. Microbiol.">
        <title>The Global Catalogue of Microorganisms (GCM) 10K type strain sequencing project: providing services to taxonomists for standard genome sequencing and annotation.</title>
        <authorList>
            <consortium name="The Broad Institute Genomics Platform"/>
            <consortium name="The Broad Institute Genome Sequencing Center for Infectious Disease"/>
            <person name="Wu L."/>
            <person name="Ma J."/>
        </authorList>
    </citation>
    <scope>NUCLEOTIDE SEQUENCE [LARGE SCALE GENOMIC DNA]</scope>
    <source>
        <strain evidence="4">CCM 4175</strain>
    </source>
</reference>
<sequence length="272" mass="30071">MKTDLIIFDMDDTLLTSNNDVSPLTKEYLLKVQQQGYKLTLASGRPTEGMLNVAKELKLDEYGSYIMSYNGGQTMDFANQTVIAKQTVSKANFDRIVDFCRENNMLVLTYYNGQIVVEGEHEYMGVESQLTGMSMIQVDDIKAHVQTDVPKAMAVDNEEKIAQMLATQTSQFTDELTVTISKPFFLEFMSKGVSKGAAIKRLAEQLDLSVDNMIAFGDSANDLDMIETVGTGVAMGNALDLVKEKANVVTKSHDEDGIPYILEQLIGISITD</sequence>
<reference evidence="1" key="1">
    <citation type="journal article" date="2014" name="Int. J. Syst. Evol. Microbiol.">
        <title>Complete genome of a new Firmicutes species belonging to the dominant human colonic microbiota ('Ruminococcus bicirculans') reveals two chromosomes and a selective capacity to utilize plant glucans.</title>
        <authorList>
            <consortium name="NISC Comparative Sequencing Program"/>
            <person name="Wegmann U."/>
            <person name="Louis P."/>
            <person name="Goesmann A."/>
            <person name="Henrissat B."/>
            <person name="Duncan S.H."/>
            <person name="Flint H.J."/>
        </authorList>
    </citation>
    <scope>NUCLEOTIDE SEQUENCE</scope>
    <source>
        <strain evidence="1">CCM 4175</strain>
    </source>
</reference>
<dbReference type="RefSeq" id="WP_095117127.1">
    <property type="nucleotide sequence ID" value="NZ_BMCB01000009.1"/>
</dbReference>
<dbReference type="Gene3D" id="3.40.50.1000">
    <property type="entry name" value="HAD superfamily/HAD-like"/>
    <property type="match status" value="1"/>
</dbReference>
<protein>
    <submittedName>
        <fullName evidence="2">Cof family hydrolase</fullName>
        <ecNumber evidence="2">3.1.3.-</ecNumber>
    </submittedName>
    <submittedName>
        <fullName evidence="1">Haloacid dehalogenase</fullName>
    </submittedName>
</protein>
<dbReference type="NCBIfam" id="TIGR01484">
    <property type="entry name" value="HAD-SF-IIB"/>
    <property type="match status" value="1"/>
</dbReference>
<dbReference type="EC" id="3.1.3.-" evidence="2"/>
<dbReference type="Proteomes" id="UP000652995">
    <property type="component" value="Unassembled WGS sequence"/>
</dbReference>
<name>A0A240C4K5_9STAP</name>
<dbReference type="Pfam" id="PF08282">
    <property type="entry name" value="Hydrolase_3"/>
    <property type="match status" value="1"/>
</dbReference>
<evidence type="ECO:0000313" key="4">
    <source>
        <dbReference type="Proteomes" id="UP000652995"/>
    </source>
</evidence>
<dbReference type="CDD" id="cd07516">
    <property type="entry name" value="HAD_Pase"/>
    <property type="match status" value="1"/>
</dbReference>
<evidence type="ECO:0000313" key="1">
    <source>
        <dbReference type="EMBL" id="GGA92248.1"/>
    </source>
</evidence>
<gene>
    <name evidence="2" type="primary">yidA</name>
    <name evidence="1" type="ORF">GCM10007183_15500</name>
    <name evidence="2" type="ORF">SAMEA4412661_01287</name>
</gene>
<dbReference type="GO" id="GO:0000287">
    <property type="term" value="F:magnesium ion binding"/>
    <property type="evidence" value="ECO:0007669"/>
    <property type="project" value="TreeGrafter"/>
</dbReference>
<proteinExistence type="predicted"/>
<dbReference type="OrthoDB" id="9790031at2"/>
<dbReference type="SUPFAM" id="SSF56784">
    <property type="entry name" value="HAD-like"/>
    <property type="match status" value="1"/>
</dbReference>
<dbReference type="PANTHER" id="PTHR10000">
    <property type="entry name" value="PHOSPHOSERINE PHOSPHATASE"/>
    <property type="match status" value="1"/>
</dbReference>
<dbReference type="InterPro" id="IPR023214">
    <property type="entry name" value="HAD_sf"/>
</dbReference>
<dbReference type="SFLD" id="SFLDG01140">
    <property type="entry name" value="C2.B:_Phosphomannomutase_and_P"/>
    <property type="match status" value="1"/>
</dbReference>
<dbReference type="PROSITE" id="PS01229">
    <property type="entry name" value="COF_2"/>
    <property type="match status" value="1"/>
</dbReference>
<dbReference type="InterPro" id="IPR000150">
    <property type="entry name" value="Cof"/>
</dbReference>
<dbReference type="EMBL" id="BMCB01000009">
    <property type="protein sequence ID" value="GGA92248.1"/>
    <property type="molecule type" value="Genomic_DNA"/>
</dbReference>
<accession>A0A240C4K5</accession>
<dbReference type="KEGG" id="smus:C7J88_03145"/>
<dbReference type="PANTHER" id="PTHR10000:SF8">
    <property type="entry name" value="HAD SUPERFAMILY HYDROLASE-LIKE, TYPE 3"/>
    <property type="match status" value="1"/>
</dbReference>
<dbReference type="AlphaFoldDB" id="A0A240C4K5"/>
<dbReference type="SFLD" id="SFLDS00003">
    <property type="entry name" value="Haloacid_Dehalogenase"/>
    <property type="match status" value="1"/>
</dbReference>
<reference evidence="2 3" key="2">
    <citation type="submission" date="2017-06" db="EMBL/GenBank/DDBJ databases">
        <authorList>
            <consortium name="Pathogen Informatics"/>
        </authorList>
    </citation>
    <scope>NUCLEOTIDE SEQUENCE [LARGE SCALE GENOMIC DNA]</scope>
    <source>
        <strain evidence="2 3">NCTC13833</strain>
    </source>
</reference>